<dbReference type="PANTHER" id="PTHR33127">
    <property type="entry name" value="TRANSMEMBRANE PROTEIN"/>
    <property type="match status" value="1"/>
</dbReference>
<reference evidence="2 3" key="1">
    <citation type="submission" date="2013-09" db="EMBL/GenBank/DDBJ databases">
        <title>Corchorus capsularis genome sequencing.</title>
        <authorList>
            <person name="Alam M."/>
            <person name="Haque M.S."/>
            <person name="Islam M.S."/>
            <person name="Emdad E.M."/>
            <person name="Islam M.M."/>
            <person name="Ahmed B."/>
            <person name="Halim A."/>
            <person name="Hossen Q.M.M."/>
            <person name="Hossain M.Z."/>
            <person name="Ahmed R."/>
            <person name="Khan M.M."/>
            <person name="Islam R."/>
            <person name="Rashid M.M."/>
            <person name="Khan S.A."/>
            <person name="Rahman M.S."/>
            <person name="Alam M."/>
        </authorList>
    </citation>
    <scope>NUCLEOTIDE SEQUENCE [LARGE SCALE GENOMIC DNA]</scope>
    <source>
        <strain evidence="3">cv. CVL-1</strain>
        <tissue evidence="2">Whole seedling</tissue>
    </source>
</reference>
<dbReference type="Proteomes" id="UP000188268">
    <property type="component" value="Unassembled WGS sequence"/>
</dbReference>
<proteinExistence type="predicted"/>
<feature type="domain" description="F-box" evidence="1">
    <location>
        <begin position="375"/>
        <end position="420"/>
    </location>
</feature>
<sequence length="730" mass="83911">MEKIRGNIPACSYTRLLIPWSSTAKIMELATFCNITLPPCPVQTIPNLKKKRVWDCNFGWLLVSQEKKKCYHHRFSLWKPQSSSKSFKDLPLLILKQKEEIQFAKILSPPDDNDDKSGCTVLLFESVFRNLIFCRIGDKQWNRIWVGKEIDMVGRADARDGIHGNCVTLWGGNLYAATFRRGMLMVMEQNRPNNFKFKPLKCAPPDTIPMAPMASCSNYLFDFCGQLCYLGISMKPGDRNRNNDIISIELFKLELSGNRTEWIKMKSAKDGAIFASDDYAFSCPVNENEPAGIQAGCVYFFRVQDKRLYTFNIEDQSISVSLPLDLELLPHHSQHSPFLAITDIFYRFGYPEAKSKEIINEKVPKDDESTGAQNRDYLSKLPWDILEFIANKLYLVDYINFRAVCHTFQQVLPRINWREASVSVKSEFPSLSPWLICKSRDIHRLIDPHMGGTYLTNIPKSLLEAKIRYSKNGWLLMATGRDTMSLYHPFRKEEMKLPKAPARRGHCFCYGYALSSSSPTSPNTILVGSGSHSICYIRLTAGECDDGWHEYECDDDDYTLFQLQPKNMNNSVIYFKGAFYFLNGLGNLGVFEFNDDDQPSWKTLAELKSPHHHLFQNFLVECDGKLLSVFVDDQLVHVYKLNFEPVMVWEQVNSLGKHALFLSPSGCFSEIPSCSDMENRIYFPKLFGDAIVYYCLTTHKFYTCANNQVVPDFYNTTEFLSSCWIEPRRD</sequence>
<dbReference type="InterPro" id="IPR036047">
    <property type="entry name" value="F-box-like_dom_sf"/>
</dbReference>
<dbReference type="SUPFAM" id="SSF81383">
    <property type="entry name" value="F-box domain"/>
    <property type="match status" value="1"/>
</dbReference>
<dbReference type="OMA" id="MFYGAKE"/>
<organism evidence="2 3">
    <name type="scientific">Corchorus capsularis</name>
    <name type="common">Jute</name>
    <dbReference type="NCBI Taxonomy" id="210143"/>
    <lineage>
        <taxon>Eukaryota</taxon>
        <taxon>Viridiplantae</taxon>
        <taxon>Streptophyta</taxon>
        <taxon>Embryophyta</taxon>
        <taxon>Tracheophyta</taxon>
        <taxon>Spermatophyta</taxon>
        <taxon>Magnoliopsida</taxon>
        <taxon>eudicotyledons</taxon>
        <taxon>Gunneridae</taxon>
        <taxon>Pentapetalae</taxon>
        <taxon>rosids</taxon>
        <taxon>malvids</taxon>
        <taxon>Malvales</taxon>
        <taxon>Malvaceae</taxon>
        <taxon>Grewioideae</taxon>
        <taxon>Apeibeae</taxon>
        <taxon>Corchorus</taxon>
    </lineage>
</organism>
<dbReference type="InterPro" id="IPR001810">
    <property type="entry name" value="F-box_dom"/>
</dbReference>
<gene>
    <name evidence="2" type="ORF">CCACVL1_12839</name>
</gene>
<comment type="caution">
    <text evidence="2">The sequence shown here is derived from an EMBL/GenBank/DDBJ whole genome shotgun (WGS) entry which is preliminary data.</text>
</comment>
<evidence type="ECO:0000313" key="2">
    <source>
        <dbReference type="EMBL" id="OMO80638.1"/>
    </source>
</evidence>
<dbReference type="InterPro" id="IPR005174">
    <property type="entry name" value="KIB1-4_b-propeller"/>
</dbReference>
<evidence type="ECO:0000313" key="3">
    <source>
        <dbReference type="Proteomes" id="UP000188268"/>
    </source>
</evidence>
<protein>
    <recommendedName>
        <fullName evidence="1">F-box domain-containing protein</fullName>
    </recommendedName>
</protein>
<dbReference type="Pfam" id="PF03478">
    <property type="entry name" value="Beta-prop_KIB1-4"/>
    <property type="match status" value="2"/>
</dbReference>
<dbReference type="AlphaFoldDB" id="A0A1R3IDK1"/>
<dbReference type="OrthoDB" id="1863935at2759"/>
<dbReference type="EMBL" id="AWWV01010283">
    <property type="protein sequence ID" value="OMO80638.1"/>
    <property type="molecule type" value="Genomic_DNA"/>
</dbReference>
<accession>A0A1R3IDK1</accession>
<dbReference type="PANTHER" id="PTHR33127:SF5">
    <property type="entry name" value="TRANSMEMBRANE PROTEIN"/>
    <property type="match status" value="1"/>
</dbReference>
<name>A0A1R3IDK1_COCAP</name>
<dbReference type="Gramene" id="OMO80638">
    <property type="protein sequence ID" value="OMO80638"/>
    <property type="gene ID" value="CCACVL1_12839"/>
</dbReference>
<evidence type="ECO:0000259" key="1">
    <source>
        <dbReference type="PROSITE" id="PS50181"/>
    </source>
</evidence>
<keyword evidence="3" id="KW-1185">Reference proteome</keyword>
<dbReference type="PROSITE" id="PS50181">
    <property type="entry name" value="FBOX"/>
    <property type="match status" value="1"/>
</dbReference>